<gene>
    <name evidence="2" type="ORF">LITE_LOCUS46192</name>
</gene>
<reference evidence="2" key="1">
    <citation type="submission" date="2022-08" db="EMBL/GenBank/DDBJ databases">
        <authorList>
            <person name="Gutierrez-Valencia J."/>
        </authorList>
    </citation>
    <scope>NUCLEOTIDE SEQUENCE</scope>
</reference>
<dbReference type="Proteomes" id="UP001154282">
    <property type="component" value="Unassembled WGS sequence"/>
</dbReference>
<evidence type="ECO:0000313" key="3">
    <source>
        <dbReference type="Proteomes" id="UP001154282"/>
    </source>
</evidence>
<keyword evidence="1" id="KW-0812">Transmembrane</keyword>
<keyword evidence="1" id="KW-1133">Transmembrane helix</keyword>
<evidence type="ECO:0000313" key="2">
    <source>
        <dbReference type="EMBL" id="CAI0551967.1"/>
    </source>
</evidence>
<evidence type="ECO:0000256" key="1">
    <source>
        <dbReference type="SAM" id="Phobius"/>
    </source>
</evidence>
<evidence type="ECO:0008006" key="4">
    <source>
        <dbReference type="Google" id="ProtNLM"/>
    </source>
</evidence>
<protein>
    <recommendedName>
        <fullName evidence="4">Transmembrane protein</fullName>
    </recommendedName>
</protein>
<proteinExistence type="predicted"/>
<keyword evidence="3" id="KW-1185">Reference proteome</keyword>
<keyword evidence="1" id="KW-0472">Membrane</keyword>
<sequence>MEENKGRRDRGRRRVLRRKVPYRSCSPGLNGFIRQKSCRRRACSGLVGDELGQDRTIVHLIICNMVSFYTTLYLCSFFGSFGVLGFRL</sequence>
<dbReference type="EMBL" id="CAMGYJ010000010">
    <property type="protein sequence ID" value="CAI0551967.1"/>
    <property type="molecule type" value="Genomic_DNA"/>
</dbReference>
<accession>A0AAV0R6A6</accession>
<comment type="caution">
    <text evidence="2">The sequence shown here is derived from an EMBL/GenBank/DDBJ whole genome shotgun (WGS) entry which is preliminary data.</text>
</comment>
<dbReference type="AlphaFoldDB" id="A0AAV0R6A6"/>
<feature type="transmembrane region" description="Helical" evidence="1">
    <location>
        <begin position="57"/>
        <end position="86"/>
    </location>
</feature>
<name>A0AAV0R6A6_9ROSI</name>
<organism evidence="2 3">
    <name type="scientific">Linum tenue</name>
    <dbReference type="NCBI Taxonomy" id="586396"/>
    <lineage>
        <taxon>Eukaryota</taxon>
        <taxon>Viridiplantae</taxon>
        <taxon>Streptophyta</taxon>
        <taxon>Embryophyta</taxon>
        <taxon>Tracheophyta</taxon>
        <taxon>Spermatophyta</taxon>
        <taxon>Magnoliopsida</taxon>
        <taxon>eudicotyledons</taxon>
        <taxon>Gunneridae</taxon>
        <taxon>Pentapetalae</taxon>
        <taxon>rosids</taxon>
        <taxon>fabids</taxon>
        <taxon>Malpighiales</taxon>
        <taxon>Linaceae</taxon>
        <taxon>Linum</taxon>
    </lineage>
</organism>